<gene>
    <name evidence="1" type="ORF">P353_19720</name>
</gene>
<dbReference type="Pfam" id="PF17236">
    <property type="entry name" value="SU10_MCP"/>
    <property type="match status" value="1"/>
</dbReference>
<proteinExistence type="predicted"/>
<dbReference type="InterPro" id="IPR035198">
    <property type="entry name" value="SU10_MCP"/>
</dbReference>
<comment type="caution">
    <text evidence="1">The sequence shown here is derived from an EMBL/GenBank/DDBJ whole genome shotgun (WGS) entry which is preliminary data.</text>
</comment>
<evidence type="ECO:0008006" key="3">
    <source>
        <dbReference type="Google" id="ProtNLM"/>
    </source>
</evidence>
<evidence type="ECO:0000313" key="2">
    <source>
        <dbReference type="Proteomes" id="UP000029553"/>
    </source>
</evidence>
<protein>
    <recommendedName>
        <fullName evidence="3">Head protein</fullName>
    </recommendedName>
</protein>
<dbReference type="RefSeq" id="WP_052084937.1">
    <property type="nucleotide sequence ID" value="NZ_AWOR01000067.1"/>
</dbReference>
<evidence type="ECO:0000313" key="1">
    <source>
        <dbReference type="EMBL" id="KGH27019.1"/>
    </source>
</evidence>
<accession>A0A096FAW5</accession>
<organism evidence="1 2">
    <name type="scientific">Comamonas testosteroni</name>
    <name type="common">Pseudomonas testosteroni</name>
    <dbReference type="NCBI Taxonomy" id="285"/>
    <lineage>
        <taxon>Bacteria</taxon>
        <taxon>Pseudomonadati</taxon>
        <taxon>Pseudomonadota</taxon>
        <taxon>Betaproteobacteria</taxon>
        <taxon>Burkholderiales</taxon>
        <taxon>Comamonadaceae</taxon>
        <taxon>Comamonas</taxon>
    </lineage>
</organism>
<dbReference type="AlphaFoldDB" id="A0A096FAW5"/>
<dbReference type="Proteomes" id="UP000029553">
    <property type="component" value="Unassembled WGS sequence"/>
</dbReference>
<reference evidence="1 2" key="1">
    <citation type="submission" date="2013-09" db="EMBL/GenBank/DDBJ databases">
        <title>High correlation between genotypes and phenotypes of environmental bacteria Comamonas testosteroni strains.</title>
        <authorList>
            <person name="Liu L."/>
            <person name="Zhu W."/>
            <person name="Xia X."/>
            <person name="Xu B."/>
            <person name="Luo M."/>
            <person name="Wang G."/>
        </authorList>
    </citation>
    <scope>NUCLEOTIDE SEQUENCE [LARGE SCALE GENOMIC DNA]</scope>
    <source>
        <strain evidence="1 2">JL40</strain>
    </source>
</reference>
<sequence>MIYRISPEETPFVSAISKGAASSVFPEWQTDALGAAANNKVEQGNNATIAATTPTKRVGNRTQISEKTFSVTGTQEVVDKAGRKSEVAYQKAKKMLELKRDIEFAAINNTTAVTAASGVAPQARGIAGWLATNNNLGATGVAPNPDTNTAPTDGTLRSFTEAMLKDVGQKCWEQGGDPSLLFVPAALRATFSGFTGVAQKTNDVKSKAATTVATADIYVGDFGTYTVVNSRHQRARDVFLIDPKRWKLLTLRGMKATPLAKTGDADNWMINTEWTLQSNQEAASGAIRDLQP</sequence>
<dbReference type="EMBL" id="AWOR01000067">
    <property type="protein sequence ID" value="KGH27019.1"/>
    <property type="molecule type" value="Genomic_DNA"/>
</dbReference>
<name>A0A096FAW5_COMTE</name>